<dbReference type="AlphaFoldDB" id="A0A0S2DZ34"/>
<keyword evidence="3" id="KW-1185">Reference proteome</keyword>
<dbReference type="PATRIC" id="fig|84531.7.peg.2616"/>
<evidence type="ECO:0000256" key="1">
    <source>
        <dbReference type="SAM" id="MobiDB-lite"/>
    </source>
</evidence>
<dbReference type="Proteomes" id="UP000060787">
    <property type="component" value="Chromosome"/>
</dbReference>
<organism evidence="2 3">
    <name type="scientific">Lysobacter antibioticus</name>
    <dbReference type="NCBI Taxonomy" id="84531"/>
    <lineage>
        <taxon>Bacteria</taxon>
        <taxon>Pseudomonadati</taxon>
        <taxon>Pseudomonadota</taxon>
        <taxon>Gammaproteobacteria</taxon>
        <taxon>Lysobacterales</taxon>
        <taxon>Lysobacteraceae</taxon>
        <taxon>Lysobacter</taxon>
    </lineage>
</organism>
<evidence type="ECO:0000313" key="3">
    <source>
        <dbReference type="Proteomes" id="UP000060787"/>
    </source>
</evidence>
<protein>
    <submittedName>
        <fullName evidence="2">Uncharacterized protein</fullName>
    </submittedName>
</protein>
<gene>
    <name evidence="2" type="ORF">LA76x_0593</name>
</gene>
<dbReference type="KEGG" id="lab:LA76x_0593"/>
<name>A0A0S2DZ34_LYSAN</name>
<proteinExistence type="predicted"/>
<dbReference type="KEGG" id="laq:GLA29479_2669"/>
<feature type="compositionally biased region" description="Polar residues" evidence="1">
    <location>
        <begin position="67"/>
        <end position="76"/>
    </location>
</feature>
<reference evidence="2 3" key="1">
    <citation type="journal article" date="2015" name="BMC Genomics">
        <title>Comparative genomics and metabolic profiling of the genus Lysobacter.</title>
        <authorList>
            <person name="de Bruijn I."/>
            <person name="Cheng X."/>
            <person name="de Jager V."/>
            <person name="Exposito R.G."/>
            <person name="Watrous J."/>
            <person name="Patel N."/>
            <person name="Postma J."/>
            <person name="Dorrestein P.C."/>
            <person name="Kobayashi D."/>
            <person name="Raaijmakers J.M."/>
        </authorList>
    </citation>
    <scope>NUCLEOTIDE SEQUENCE [LARGE SCALE GENOMIC DNA]</scope>
    <source>
        <strain evidence="2 3">76</strain>
    </source>
</reference>
<sequence>MAAVISQRRPFEWHRFERTPARRKRAREKAIARRIRGSPPSVFLVAFIERIDQNRCERLRFLDRSSPAANADSTASRPADSSDI</sequence>
<feature type="region of interest" description="Disordered" evidence="1">
    <location>
        <begin position="62"/>
        <end position="84"/>
    </location>
</feature>
<accession>A0A0S2DZ34</accession>
<dbReference type="EMBL" id="CP011129">
    <property type="protein sequence ID" value="ALN78754.1"/>
    <property type="molecule type" value="Genomic_DNA"/>
</dbReference>
<evidence type="ECO:0000313" key="2">
    <source>
        <dbReference type="EMBL" id="ALN78754.1"/>
    </source>
</evidence>